<name>A0A0W8E8L8_9ZZZZ</name>
<protein>
    <recommendedName>
        <fullName evidence="2">Zinc-ribbon domain-containing protein</fullName>
    </recommendedName>
</protein>
<proteinExistence type="predicted"/>
<dbReference type="AlphaFoldDB" id="A0A0W8E8L8"/>
<organism evidence="1">
    <name type="scientific">hydrocarbon metagenome</name>
    <dbReference type="NCBI Taxonomy" id="938273"/>
    <lineage>
        <taxon>unclassified sequences</taxon>
        <taxon>metagenomes</taxon>
        <taxon>ecological metagenomes</taxon>
    </lineage>
</organism>
<sequence length="159" mass="18272">MQDITKKQIDIEYRYKNMKDRELDPEMTMTEVFGPIENWMLEVGRIKYWLNPLNGVWYYLDPIHESWEDSGYKAGEVAFIFKKEGQQQEIKVFTTPISNDAPALSRTDNGYLASLPIDDIRNSTTETNSTGIKNFCPTCGTAAEEPNQKFCTSCGHKLK</sequence>
<gene>
    <name evidence="1" type="ORF">ASZ90_017637</name>
</gene>
<comment type="caution">
    <text evidence="1">The sequence shown here is derived from an EMBL/GenBank/DDBJ whole genome shotgun (WGS) entry which is preliminary data.</text>
</comment>
<dbReference type="EMBL" id="LNQE01001834">
    <property type="protein sequence ID" value="KUG04958.1"/>
    <property type="molecule type" value="Genomic_DNA"/>
</dbReference>
<accession>A0A0W8E8L8</accession>
<evidence type="ECO:0000313" key="1">
    <source>
        <dbReference type="EMBL" id="KUG04958.1"/>
    </source>
</evidence>
<reference evidence="1" key="1">
    <citation type="journal article" date="2015" name="Proc. Natl. Acad. Sci. U.S.A.">
        <title>Networks of energetic and metabolic interactions define dynamics in microbial communities.</title>
        <authorList>
            <person name="Embree M."/>
            <person name="Liu J.K."/>
            <person name="Al-Bassam M.M."/>
            <person name="Zengler K."/>
        </authorList>
    </citation>
    <scope>NUCLEOTIDE SEQUENCE</scope>
</reference>
<evidence type="ECO:0008006" key="2">
    <source>
        <dbReference type="Google" id="ProtNLM"/>
    </source>
</evidence>